<sequence>MLMKSWGRMVLLVYALIIAAPLYFVFLSAFKQPQTFFSSPLGWPKPFTLGNFASLFKEQPMWRYLLNSVEVTFGTVLLELLLGSMISYAIFRLGGKLGKVLFGLFLGGLIVPSQVNMLPIYTLAHKLGWSDQLPGLILISAAMLMPVSVFMLAGFMKLLSKEILEAGSMDGAGEWTLFTRFALPLSAPSIAATATFLFVMVWNDLLIPMLMINGKSKLTLPLAMLQFRGEFVTNYPMLLTGVVVTALPMVLLFLFLQKYFVAGITAGSLKG</sequence>
<dbReference type="AlphaFoldDB" id="A0A229UVM0"/>
<comment type="caution">
    <text evidence="9">The sequence shown here is derived from an EMBL/GenBank/DDBJ whole genome shotgun (WGS) entry which is preliminary data.</text>
</comment>
<evidence type="ECO:0000256" key="1">
    <source>
        <dbReference type="ARBA" id="ARBA00004651"/>
    </source>
</evidence>
<dbReference type="Gene3D" id="1.10.3720.10">
    <property type="entry name" value="MetI-like"/>
    <property type="match status" value="1"/>
</dbReference>
<keyword evidence="2 7" id="KW-0813">Transport</keyword>
<dbReference type="InterPro" id="IPR000515">
    <property type="entry name" value="MetI-like"/>
</dbReference>
<evidence type="ECO:0000256" key="3">
    <source>
        <dbReference type="ARBA" id="ARBA00022475"/>
    </source>
</evidence>
<keyword evidence="10" id="KW-1185">Reference proteome</keyword>
<evidence type="ECO:0000256" key="6">
    <source>
        <dbReference type="ARBA" id="ARBA00023136"/>
    </source>
</evidence>
<keyword evidence="3" id="KW-1003">Cell membrane</keyword>
<dbReference type="Proteomes" id="UP000215509">
    <property type="component" value="Unassembled WGS sequence"/>
</dbReference>
<evidence type="ECO:0000256" key="7">
    <source>
        <dbReference type="RuleBase" id="RU363032"/>
    </source>
</evidence>
<dbReference type="GO" id="GO:0005886">
    <property type="term" value="C:plasma membrane"/>
    <property type="evidence" value="ECO:0007669"/>
    <property type="project" value="UniProtKB-SubCell"/>
</dbReference>
<dbReference type="Pfam" id="PF00528">
    <property type="entry name" value="BPD_transp_1"/>
    <property type="match status" value="1"/>
</dbReference>
<dbReference type="InterPro" id="IPR035906">
    <property type="entry name" value="MetI-like_sf"/>
</dbReference>
<comment type="similarity">
    <text evidence="7">Belongs to the binding-protein-dependent transport system permease family.</text>
</comment>
<evidence type="ECO:0000313" key="10">
    <source>
        <dbReference type="Proteomes" id="UP000215509"/>
    </source>
</evidence>
<feature type="domain" description="ABC transmembrane type-1" evidence="8">
    <location>
        <begin position="65"/>
        <end position="256"/>
    </location>
</feature>
<dbReference type="OrthoDB" id="187395at2"/>
<feature type="transmembrane region" description="Helical" evidence="7">
    <location>
        <begin position="12"/>
        <end position="30"/>
    </location>
</feature>
<proteinExistence type="inferred from homology"/>
<comment type="subcellular location">
    <subcellularLocation>
        <location evidence="1 7">Cell membrane</location>
        <topology evidence="1 7">Multi-pass membrane protein</topology>
    </subcellularLocation>
</comment>
<evidence type="ECO:0000259" key="8">
    <source>
        <dbReference type="PROSITE" id="PS50928"/>
    </source>
</evidence>
<keyword evidence="5 7" id="KW-1133">Transmembrane helix</keyword>
<feature type="transmembrane region" description="Helical" evidence="7">
    <location>
        <begin position="100"/>
        <end position="124"/>
    </location>
</feature>
<feature type="transmembrane region" description="Helical" evidence="7">
    <location>
        <begin position="235"/>
        <end position="256"/>
    </location>
</feature>
<dbReference type="GO" id="GO:0055085">
    <property type="term" value="P:transmembrane transport"/>
    <property type="evidence" value="ECO:0007669"/>
    <property type="project" value="InterPro"/>
</dbReference>
<keyword evidence="6 7" id="KW-0472">Membrane</keyword>
<protein>
    <submittedName>
        <fullName evidence="9">ABC transporter permease</fullName>
    </submittedName>
</protein>
<evidence type="ECO:0000313" key="9">
    <source>
        <dbReference type="EMBL" id="OXM87420.1"/>
    </source>
</evidence>
<organism evidence="9 10">
    <name type="scientific">Paenibacillus rigui</name>
    <dbReference type="NCBI Taxonomy" id="554312"/>
    <lineage>
        <taxon>Bacteria</taxon>
        <taxon>Bacillati</taxon>
        <taxon>Bacillota</taxon>
        <taxon>Bacilli</taxon>
        <taxon>Bacillales</taxon>
        <taxon>Paenibacillaceae</taxon>
        <taxon>Paenibacillus</taxon>
    </lineage>
</organism>
<evidence type="ECO:0000256" key="5">
    <source>
        <dbReference type="ARBA" id="ARBA00022989"/>
    </source>
</evidence>
<keyword evidence="4 7" id="KW-0812">Transmembrane</keyword>
<dbReference type="CDD" id="cd06261">
    <property type="entry name" value="TM_PBP2"/>
    <property type="match status" value="1"/>
</dbReference>
<dbReference type="PANTHER" id="PTHR43744">
    <property type="entry name" value="ABC TRANSPORTER PERMEASE PROTEIN MG189-RELATED-RELATED"/>
    <property type="match status" value="1"/>
</dbReference>
<evidence type="ECO:0000256" key="4">
    <source>
        <dbReference type="ARBA" id="ARBA00022692"/>
    </source>
</evidence>
<evidence type="ECO:0000256" key="2">
    <source>
        <dbReference type="ARBA" id="ARBA00022448"/>
    </source>
</evidence>
<name>A0A229UVM0_9BACL</name>
<accession>A0A229UVM0</accession>
<feature type="transmembrane region" description="Helical" evidence="7">
    <location>
        <begin position="136"/>
        <end position="160"/>
    </location>
</feature>
<feature type="transmembrane region" description="Helical" evidence="7">
    <location>
        <begin position="71"/>
        <end position="91"/>
    </location>
</feature>
<feature type="transmembrane region" description="Helical" evidence="7">
    <location>
        <begin position="181"/>
        <end position="202"/>
    </location>
</feature>
<dbReference type="EMBL" id="NMQW01000005">
    <property type="protein sequence ID" value="OXM87420.1"/>
    <property type="molecule type" value="Genomic_DNA"/>
</dbReference>
<dbReference type="RefSeq" id="WP_094013717.1">
    <property type="nucleotide sequence ID" value="NZ_NMQW01000005.1"/>
</dbReference>
<gene>
    <name evidence="9" type="ORF">CF651_04760</name>
</gene>
<dbReference type="PROSITE" id="PS50928">
    <property type="entry name" value="ABC_TM1"/>
    <property type="match status" value="1"/>
</dbReference>
<dbReference type="PANTHER" id="PTHR43744:SF12">
    <property type="entry name" value="ABC TRANSPORTER PERMEASE PROTEIN MG189-RELATED"/>
    <property type="match status" value="1"/>
</dbReference>
<dbReference type="SUPFAM" id="SSF161098">
    <property type="entry name" value="MetI-like"/>
    <property type="match status" value="1"/>
</dbReference>
<reference evidence="9 10" key="1">
    <citation type="submission" date="2017-07" db="EMBL/GenBank/DDBJ databases">
        <title>Genome sequencing and assembly of Paenibacillus rigui.</title>
        <authorList>
            <person name="Mayilraj S."/>
        </authorList>
    </citation>
    <scope>NUCLEOTIDE SEQUENCE [LARGE SCALE GENOMIC DNA]</scope>
    <source>
        <strain evidence="9 10">JCM 16352</strain>
    </source>
</reference>